<evidence type="ECO:0000313" key="4">
    <source>
        <dbReference type="Proteomes" id="UP000461010"/>
    </source>
</evidence>
<keyword evidence="1" id="KW-0812">Transmembrane</keyword>
<gene>
    <name evidence="2" type="ORF">GBG18_13175</name>
    <name evidence="3" type="ORF">GBG19_04665</name>
</gene>
<dbReference type="AlphaFoldDB" id="A0A6L4WUF7"/>
<dbReference type="RefSeq" id="WP_152191765.1">
    <property type="nucleotide sequence ID" value="NZ_WFKI01000018.1"/>
</dbReference>
<feature type="transmembrane region" description="Helical" evidence="1">
    <location>
        <begin position="30"/>
        <end position="47"/>
    </location>
</feature>
<protein>
    <submittedName>
        <fullName evidence="3">Uncharacterized protein</fullName>
    </submittedName>
</protein>
<accession>A0A6L4WUF7</accession>
<keyword evidence="1" id="KW-1133">Transmembrane helix</keyword>
<keyword evidence="4" id="KW-1185">Reference proteome</keyword>
<proteinExistence type="predicted"/>
<evidence type="ECO:0000313" key="5">
    <source>
        <dbReference type="Proteomes" id="UP000472839"/>
    </source>
</evidence>
<evidence type="ECO:0000313" key="2">
    <source>
        <dbReference type="EMBL" id="KAB7888376.1"/>
    </source>
</evidence>
<dbReference type="EMBL" id="WFKJ01000051">
    <property type="protein sequence ID" value="KAB7888376.1"/>
    <property type="molecule type" value="Genomic_DNA"/>
</dbReference>
<evidence type="ECO:0000256" key="1">
    <source>
        <dbReference type="SAM" id="Phobius"/>
    </source>
</evidence>
<dbReference type="Proteomes" id="UP000461010">
    <property type="component" value="Unassembled WGS sequence"/>
</dbReference>
<comment type="caution">
    <text evidence="3">The sequence shown here is derived from an EMBL/GenBank/DDBJ whole genome shotgun (WGS) entry which is preliminary data.</text>
</comment>
<organism evidence="3 5">
    <name type="scientific">Poseidonibacter ostreae</name>
    <dbReference type="NCBI Taxonomy" id="2654171"/>
    <lineage>
        <taxon>Bacteria</taxon>
        <taxon>Pseudomonadati</taxon>
        <taxon>Campylobacterota</taxon>
        <taxon>Epsilonproteobacteria</taxon>
        <taxon>Campylobacterales</taxon>
        <taxon>Arcobacteraceae</taxon>
        <taxon>Poseidonibacter</taxon>
    </lineage>
</organism>
<reference evidence="4 5" key="1">
    <citation type="submission" date="2019-10" db="EMBL/GenBank/DDBJ databases">
        <title>Poseidonibacter ostreae sp. nov., isolated from the gut of the Ostrea denselamellosa.</title>
        <authorList>
            <person name="Choi A."/>
        </authorList>
    </citation>
    <scope>NUCLEOTIDE SEQUENCE [LARGE SCALE GENOMIC DNA]</scope>
    <source>
        <strain evidence="3 5">SJOD-M-33</strain>
        <strain evidence="2 4">SJOD-M-5</strain>
    </source>
</reference>
<dbReference type="Proteomes" id="UP000472839">
    <property type="component" value="Unassembled WGS sequence"/>
</dbReference>
<name>A0A6L4WUF7_9BACT</name>
<keyword evidence="1" id="KW-0472">Membrane</keyword>
<dbReference type="EMBL" id="WFKK01000009">
    <property type="protein sequence ID" value="KAB7889844.1"/>
    <property type="molecule type" value="Genomic_DNA"/>
</dbReference>
<sequence length="132" mass="15323">MQVLVASLVILALITFIVYKIKKSITKKDIIIFLAVVALIIVGLIYNGKIQEEKLPNVFKENYLKQKNIEILKLSSTQVNFEVLSSTRSIYDFIYIIKKANQEYLCEAKNVEVLLVEDEYVIKEYQEECKLK</sequence>
<evidence type="ECO:0000313" key="3">
    <source>
        <dbReference type="EMBL" id="KAB7889844.1"/>
    </source>
</evidence>